<proteinExistence type="predicted"/>
<gene>
    <name evidence="2" type="ORF">Tco_1069305</name>
</gene>
<dbReference type="Gene3D" id="1.10.150.60">
    <property type="entry name" value="ARID DNA-binding domain"/>
    <property type="match status" value="1"/>
</dbReference>
<dbReference type="PROSITE" id="PS51011">
    <property type="entry name" value="ARID"/>
    <property type="match status" value="1"/>
</dbReference>
<reference evidence="2" key="2">
    <citation type="submission" date="2022-01" db="EMBL/GenBank/DDBJ databases">
        <authorList>
            <person name="Yamashiro T."/>
            <person name="Shiraishi A."/>
            <person name="Satake H."/>
            <person name="Nakayama K."/>
        </authorList>
    </citation>
    <scope>NUCLEOTIDE SEQUENCE</scope>
</reference>
<dbReference type="EMBL" id="BQNB010019651">
    <property type="protein sequence ID" value="GJT87588.1"/>
    <property type="molecule type" value="Genomic_DNA"/>
</dbReference>
<comment type="caution">
    <text evidence="2">The sequence shown here is derived from an EMBL/GenBank/DDBJ whole genome shotgun (WGS) entry which is preliminary data.</text>
</comment>
<dbReference type="InterPro" id="IPR036431">
    <property type="entry name" value="ARID_dom_sf"/>
</dbReference>
<evidence type="ECO:0000313" key="2">
    <source>
        <dbReference type="EMBL" id="GJT87588.1"/>
    </source>
</evidence>
<dbReference type="GO" id="GO:0003677">
    <property type="term" value="F:DNA binding"/>
    <property type="evidence" value="ECO:0007669"/>
    <property type="project" value="UniProtKB-KW"/>
</dbReference>
<dbReference type="InterPro" id="IPR001606">
    <property type="entry name" value="ARID_dom"/>
</dbReference>
<keyword evidence="3" id="KW-1185">Reference proteome</keyword>
<protein>
    <submittedName>
        <fullName evidence="2">ARID DNA-binding domain-containing protein</fullName>
    </submittedName>
</protein>
<organism evidence="2 3">
    <name type="scientific">Tanacetum coccineum</name>
    <dbReference type="NCBI Taxonomy" id="301880"/>
    <lineage>
        <taxon>Eukaryota</taxon>
        <taxon>Viridiplantae</taxon>
        <taxon>Streptophyta</taxon>
        <taxon>Embryophyta</taxon>
        <taxon>Tracheophyta</taxon>
        <taxon>Spermatophyta</taxon>
        <taxon>Magnoliopsida</taxon>
        <taxon>eudicotyledons</taxon>
        <taxon>Gunneridae</taxon>
        <taxon>Pentapetalae</taxon>
        <taxon>asterids</taxon>
        <taxon>campanulids</taxon>
        <taxon>Asterales</taxon>
        <taxon>Asteraceae</taxon>
        <taxon>Asteroideae</taxon>
        <taxon>Anthemideae</taxon>
        <taxon>Anthemidinae</taxon>
        <taxon>Tanacetum</taxon>
    </lineage>
</organism>
<keyword evidence="2" id="KW-0238">DNA-binding</keyword>
<evidence type="ECO:0000313" key="3">
    <source>
        <dbReference type="Proteomes" id="UP001151760"/>
    </source>
</evidence>
<evidence type="ECO:0000259" key="1">
    <source>
        <dbReference type="PROSITE" id="PS51011"/>
    </source>
</evidence>
<dbReference type="SUPFAM" id="SSF46774">
    <property type="entry name" value="ARID-like"/>
    <property type="match status" value="1"/>
</dbReference>
<dbReference type="Proteomes" id="UP001151760">
    <property type="component" value="Unassembled WGS sequence"/>
</dbReference>
<dbReference type="Pfam" id="PF22936">
    <property type="entry name" value="Pol_BBD"/>
    <property type="match status" value="1"/>
</dbReference>
<feature type="domain" description="ARID" evidence="1">
    <location>
        <begin position="276"/>
        <end position="365"/>
    </location>
</feature>
<dbReference type="PANTHER" id="PTHR46410">
    <property type="entry name" value="AT-RICH INTERACTIVE DOMAIN-CONTAINING PROTEIN 2"/>
    <property type="match status" value="1"/>
</dbReference>
<dbReference type="Pfam" id="PF01388">
    <property type="entry name" value="ARID"/>
    <property type="match status" value="1"/>
</dbReference>
<dbReference type="InterPro" id="IPR054722">
    <property type="entry name" value="PolX-like_BBD"/>
</dbReference>
<dbReference type="PANTHER" id="PTHR46410:SF26">
    <property type="entry name" value="BULB-TYPE LECTIN DOMAIN-CONTAINING PROTEIN-RELATED"/>
    <property type="match status" value="1"/>
</dbReference>
<dbReference type="CDD" id="cd16100">
    <property type="entry name" value="ARID"/>
    <property type="match status" value="1"/>
</dbReference>
<sequence length="436" mass="51486">MLKNKMKEVMQYNSTLNQPKIRSNLQDRYKNYKCFQCKQLWHIIMFCPMDYKDENMVARTETKRRMEGIKTTKPTVMLPYPETIHFSTTCIIKGTDLTNWDEIWYVSNQIDRHVCYKLDAFCNIKEGFSVTKLENQMKFLFTYGMGKVLIEEGGKGLIVPGVYYAPEVTLNILSLELLERQGFEVRYDGNRCTLSLMFKDKEVHNFDEDRMRKMQNQYLQDYFKSITKKEEGIEQDIVRIKGNLYSTKVQTYNDFVAFLNLIKNDDVAHQEWDFFRNRFNKVVQWFFNHYLDRSLPGHIPPVINDVEIHLFDLYKLIENLGGYSSVHFCQEFNKVGEIMGLPKGNGEEIRRCYMNFLEVLTSHFKTARTPRQGHNDALVEPAWKAEKDRNCLGYHQWNFGEDGAHMTRPAVLRGKKTIEHFCVKLEDTTDSQEQPT</sequence>
<name>A0ABQ5HI46_9ASTR</name>
<accession>A0ABQ5HI46</accession>
<reference evidence="2" key="1">
    <citation type="journal article" date="2022" name="Int. J. Mol. Sci.">
        <title>Draft Genome of Tanacetum Coccineum: Genomic Comparison of Closely Related Tanacetum-Family Plants.</title>
        <authorList>
            <person name="Yamashiro T."/>
            <person name="Shiraishi A."/>
            <person name="Nakayama K."/>
            <person name="Satake H."/>
        </authorList>
    </citation>
    <scope>NUCLEOTIDE SEQUENCE</scope>
</reference>